<comment type="caution">
    <text evidence="2">The sequence shown here is derived from an EMBL/GenBank/DDBJ whole genome shotgun (WGS) entry which is preliminary data.</text>
</comment>
<keyword evidence="3" id="KW-1185">Reference proteome</keyword>
<sequence length="790" mass="92254">MFKEPKPVSILALQKSTKTLRNVQVSKKLSQQRTHMHQHTLKGIQSPLSNQNKHGNFCSTSGDENIDFEEDGFEKFEPKNRHNQKSLFGKDQKTNLNMEYENDHCQNDELRKTTPSKNAFEIAIEEIGMMTTNGYIEISGSYLKLFSPRLKFGFEKLPIYDLNSEKPIQDWEMKAFELNLSLTLFKKKPQCNTLIFEHISNDSNLDKNGNSEVNGNESENENEKKNILKIDQDFKFNSNNFIKENFKNHSLYVYDLKNCQNTNSTQFSILFLNYTDYKSFIKQYDKQKLRFNKNIVENINLDSIIDHLYLQIPNTVISKQLPVTKFVFHAMHIGKQSHRIILICNNNWITFFFSNGIKIYPINQCQAIINTKNPLKMFLKIQNKTFYLIEFFELTNSTLFSNIIEKSKNKKTKRYTHKGNTKPCVLNNIEDGEKREEEENVVGEDVDQVNDNINSINCNKFGKLISCYPFDINNLSSKAIGSLLLTTKAILLIIGYKIYCLNVTRNFTISFEKKEVKKMNLLPFLFDSTLPRYQIIFHSQIEKLQFALDFLIIKQSLFPKVVLKNFNQNIKFFNIITFQDNQTQKQLNKIQNKIQNFFKKEVKINKNILKKEKLQKKKDINQKTKKKLDSKIKKILPGNNENYYSSSDPEFNHKEDSQLNHENKLKSKYKLNNKKDSQSNSEKECQQKKNKSKSAILLDFNFGLGSEKETINTNSSDNSEENYSNKEAKSAEITNENYSWNQSLYHSSGQLGNELSSDQSEDYYKLDLKMDSTSYSESYVTDLEYSEPDN</sequence>
<accession>A0ABQ8X6W7</accession>
<dbReference type="EMBL" id="JAOAOG010000330">
    <property type="protein sequence ID" value="KAJ6228060.1"/>
    <property type="molecule type" value="Genomic_DNA"/>
</dbReference>
<protein>
    <submittedName>
        <fullName evidence="2">Uncharacterized protein</fullName>
    </submittedName>
</protein>
<evidence type="ECO:0000313" key="3">
    <source>
        <dbReference type="Proteomes" id="UP001150062"/>
    </source>
</evidence>
<name>A0ABQ8X6W7_9EUKA</name>
<dbReference type="Proteomes" id="UP001150062">
    <property type="component" value="Unassembled WGS sequence"/>
</dbReference>
<feature type="region of interest" description="Disordered" evidence="1">
    <location>
        <begin position="708"/>
        <end position="731"/>
    </location>
</feature>
<reference evidence="2" key="1">
    <citation type="submission" date="2022-08" db="EMBL/GenBank/DDBJ databases">
        <title>Novel sulfate-reducing endosymbionts in the free-living metamonad Anaeramoeba.</title>
        <authorList>
            <person name="Jerlstrom-Hultqvist J."/>
            <person name="Cepicka I."/>
            <person name="Gallot-Lavallee L."/>
            <person name="Salas-Leiva D."/>
            <person name="Curtis B.A."/>
            <person name="Zahonova K."/>
            <person name="Pipaliya S."/>
            <person name="Dacks J."/>
            <person name="Roger A.J."/>
        </authorList>
    </citation>
    <scope>NUCLEOTIDE SEQUENCE</scope>
    <source>
        <strain evidence="2">Schooner1</strain>
    </source>
</reference>
<organism evidence="2 3">
    <name type="scientific">Anaeramoeba flamelloides</name>
    <dbReference type="NCBI Taxonomy" id="1746091"/>
    <lineage>
        <taxon>Eukaryota</taxon>
        <taxon>Metamonada</taxon>
        <taxon>Anaeramoebidae</taxon>
        <taxon>Anaeramoeba</taxon>
    </lineage>
</organism>
<gene>
    <name evidence="2" type="ORF">M0813_09198</name>
</gene>
<evidence type="ECO:0000256" key="1">
    <source>
        <dbReference type="SAM" id="MobiDB-lite"/>
    </source>
</evidence>
<feature type="region of interest" description="Disordered" evidence="1">
    <location>
        <begin position="662"/>
        <end position="690"/>
    </location>
</feature>
<feature type="compositionally biased region" description="Basic and acidic residues" evidence="1">
    <location>
        <begin position="673"/>
        <end position="687"/>
    </location>
</feature>
<proteinExistence type="predicted"/>
<evidence type="ECO:0000313" key="2">
    <source>
        <dbReference type="EMBL" id="KAJ6228060.1"/>
    </source>
</evidence>